<dbReference type="GO" id="GO:0016620">
    <property type="term" value="F:oxidoreductase activity, acting on the aldehyde or oxo group of donors, NAD or NADP as acceptor"/>
    <property type="evidence" value="ECO:0007669"/>
    <property type="project" value="InterPro"/>
</dbReference>
<sequence length="524" mass="55664">MHNEAGGQIIGYSLSKKGDRTFRAYDPVRQEQISEVFTDATTEEVNAAAALAAAAFKKYGNLPGRERAGFLHAIAAGLEALGDELTQAAARETGLPAGRLNGERSRTVNQLRLFARLLEEGSWVNARIDTADAAKQLPDLRQMQVPLGVTSIFGASNFPLAFSVAGGDTASALAAGCPVLFKAHPAHPRTSFLVGNAIKEAALVCNMPEGVFSLLQGSSHEVGMALVNHPLVSAIGFTGSFRGGKALFDAACRREKPIPVFAEMGSVNPVFLLPGALKEKGEALAGGLLGSVTLGTGQFCTNPGLFVTMDAPEAEAFALVLKEKLKDAESGPMLTRGIHSSYTAGIRRLTEEFNLKNISGGGPEKEGMACAQFLETDVETVLKFPAVAEEVFGPGSVHVRAKTFEELLKLAENLEGQLTVTIHGTEEDLENYGELVAVLREKAGRLIFNGFPTGVAVSPAMVHGGPYPATTFPSGTSVGTMAIYRFTRPVCYQDFPQASLPEELADENPLGIWRLVNGEFTKNL</sequence>
<evidence type="ECO:0000313" key="3">
    <source>
        <dbReference type="EMBL" id="TCS86756.1"/>
    </source>
</evidence>
<keyword evidence="1" id="KW-0560">Oxidoreductase</keyword>
<dbReference type="InterPro" id="IPR044151">
    <property type="entry name" value="ALDH_KGSADH"/>
</dbReference>
<dbReference type="EMBL" id="SMAD01000006">
    <property type="protein sequence ID" value="TCS86756.1"/>
    <property type="molecule type" value="Genomic_DNA"/>
</dbReference>
<dbReference type="RefSeq" id="WP_132129322.1">
    <property type="nucleotide sequence ID" value="NZ_CP042432.1"/>
</dbReference>
<evidence type="ECO:0000259" key="2">
    <source>
        <dbReference type="Pfam" id="PF00171"/>
    </source>
</evidence>
<dbReference type="PANTHER" id="PTHR43353:SF3">
    <property type="entry name" value="ALDEHYDE DEHYDROGENASE-RELATED"/>
    <property type="match status" value="1"/>
</dbReference>
<feature type="domain" description="Aldehyde dehydrogenase" evidence="2">
    <location>
        <begin position="18"/>
        <end position="458"/>
    </location>
</feature>
<gene>
    <name evidence="3" type="ORF">EDD80_10665</name>
</gene>
<dbReference type="Pfam" id="PF00171">
    <property type="entry name" value="Aldedh"/>
    <property type="match status" value="1"/>
</dbReference>
<reference evidence="3 4" key="1">
    <citation type="submission" date="2019-03" db="EMBL/GenBank/DDBJ databases">
        <title>Genomic Encyclopedia of Type Strains, Phase IV (KMG-IV): sequencing the most valuable type-strain genomes for metagenomic binning, comparative biology and taxonomic classification.</title>
        <authorList>
            <person name="Goeker M."/>
        </authorList>
    </citation>
    <scope>NUCLEOTIDE SEQUENCE [LARGE SCALE GENOMIC DNA]</scope>
    <source>
        <strain evidence="3 4">DSM 21100</strain>
    </source>
</reference>
<dbReference type="PANTHER" id="PTHR43353">
    <property type="entry name" value="SUCCINATE-SEMIALDEHYDE DEHYDROGENASE, MITOCHONDRIAL"/>
    <property type="match status" value="1"/>
</dbReference>
<dbReference type="AlphaFoldDB" id="A0A4R3KPU4"/>
<dbReference type="OrthoDB" id="9770537at2"/>
<keyword evidence="4" id="KW-1185">Reference proteome</keyword>
<dbReference type="Proteomes" id="UP000295807">
    <property type="component" value="Unassembled WGS sequence"/>
</dbReference>
<dbReference type="InterPro" id="IPR016162">
    <property type="entry name" value="Ald_DH_N"/>
</dbReference>
<name>A0A4R3KPU4_9SPHI</name>
<comment type="caution">
    <text evidence="3">The sequence shown here is derived from an EMBL/GenBank/DDBJ whole genome shotgun (WGS) entry which is preliminary data.</text>
</comment>
<dbReference type="CDD" id="cd07129">
    <property type="entry name" value="ALDH_KGSADH"/>
    <property type="match status" value="1"/>
</dbReference>
<dbReference type="InterPro" id="IPR015590">
    <property type="entry name" value="Aldehyde_DH_dom"/>
</dbReference>
<protein>
    <submittedName>
        <fullName evidence="3">NADP-dependent aldehyde dehydrogenase</fullName>
    </submittedName>
</protein>
<evidence type="ECO:0000313" key="4">
    <source>
        <dbReference type="Proteomes" id="UP000295807"/>
    </source>
</evidence>
<dbReference type="Gene3D" id="3.40.605.10">
    <property type="entry name" value="Aldehyde Dehydrogenase, Chain A, domain 1"/>
    <property type="match status" value="1"/>
</dbReference>
<dbReference type="InterPro" id="IPR050740">
    <property type="entry name" value="Aldehyde_DH_Superfamily"/>
</dbReference>
<organism evidence="3 4">
    <name type="scientific">Anseongella ginsenosidimutans</name>
    <dbReference type="NCBI Taxonomy" id="496056"/>
    <lineage>
        <taxon>Bacteria</taxon>
        <taxon>Pseudomonadati</taxon>
        <taxon>Bacteroidota</taxon>
        <taxon>Sphingobacteriia</taxon>
        <taxon>Sphingobacteriales</taxon>
        <taxon>Sphingobacteriaceae</taxon>
        <taxon>Anseongella</taxon>
    </lineage>
</organism>
<dbReference type="InterPro" id="IPR016161">
    <property type="entry name" value="Ald_DH/histidinol_DH"/>
</dbReference>
<proteinExistence type="predicted"/>
<dbReference type="Gene3D" id="3.40.309.10">
    <property type="entry name" value="Aldehyde Dehydrogenase, Chain A, domain 2"/>
    <property type="match status" value="1"/>
</dbReference>
<dbReference type="InterPro" id="IPR016163">
    <property type="entry name" value="Ald_DH_C"/>
</dbReference>
<evidence type="ECO:0000256" key="1">
    <source>
        <dbReference type="ARBA" id="ARBA00023002"/>
    </source>
</evidence>
<accession>A0A4R3KPU4</accession>
<dbReference type="SUPFAM" id="SSF53720">
    <property type="entry name" value="ALDH-like"/>
    <property type="match status" value="1"/>
</dbReference>